<reference evidence="1" key="1">
    <citation type="submission" date="2022-09" db="EMBL/GenBank/DDBJ databases">
        <authorList>
            <person name="Duchaud E."/>
        </authorList>
    </citation>
    <scope>NUCLEOTIDE SEQUENCE</scope>
    <source>
        <strain evidence="1">TRV642</strain>
    </source>
</reference>
<dbReference type="Proteomes" id="UP001152749">
    <property type="component" value="Chromosome"/>
</dbReference>
<proteinExistence type="predicted"/>
<dbReference type="KEGG" id="fcs:TRV642_3073"/>
<sequence length="91" mass="10018">MQHKVRDICTAHLIKEYFAELGNVSIANNPDWKSDTDISINGGRGTVRDLQLLRAKVIKQFLIKRGINPNRISIGAGVLGKDTKSASAESR</sequence>
<gene>
    <name evidence="1" type="ORF">TRV642_3073</name>
</gene>
<accession>A0A9W4TGT0</accession>
<name>A0A9W4TGT0_9FLAO</name>
<evidence type="ECO:0008006" key="3">
    <source>
        <dbReference type="Google" id="ProtNLM"/>
    </source>
</evidence>
<protein>
    <recommendedName>
        <fullName evidence="3">OmpA-like domain-containing protein</fullName>
    </recommendedName>
</protein>
<organism evidence="1 2">
    <name type="scientific">Flavobacterium collinsii</name>
    <dbReference type="NCBI Taxonomy" id="1114861"/>
    <lineage>
        <taxon>Bacteria</taxon>
        <taxon>Pseudomonadati</taxon>
        <taxon>Bacteroidota</taxon>
        <taxon>Flavobacteriia</taxon>
        <taxon>Flavobacteriales</taxon>
        <taxon>Flavobacteriaceae</taxon>
        <taxon>Flavobacterium</taxon>
    </lineage>
</organism>
<evidence type="ECO:0000313" key="1">
    <source>
        <dbReference type="EMBL" id="CAI2767895.1"/>
    </source>
</evidence>
<evidence type="ECO:0000313" key="2">
    <source>
        <dbReference type="Proteomes" id="UP001152749"/>
    </source>
</evidence>
<dbReference type="RefSeq" id="WP_263360658.1">
    <property type="nucleotide sequence ID" value="NZ_OX336425.1"/>
</dbReference>
<dbReference type="AlphaFoldDB" id="A0A9W4TGT0"/>
<dbReference type="EMBL" id="OX336425">
    <property type="protein sequence ID" value="CAI2767895.1"/>
    <property type="molecule type" value="Genomic_DNA"/>
</dbReference>